<protein>
    <submittedName>
        <fullName evidence="9">Peptidoglycan hydrolase-like protein with peptidoglycan-binding domain</fullName>
    </submittedName>
</protein>
<feature type="chain" id="PRO_5030559131" evidence="6">
    <location>
        <begin position="28"/>
        <end position="233"/>
    </location>
</feature>
<evidence type="ECO:0000256" key="1">
    <source>
        <dbReference type="ARBA" id="ARBA00004752"/>
    </source>
</evidence>
<evidence type="ECO:0000256" key="3">
    <source>
        <dbReference type="ARBA" id="ARBA00022960"/>
    </source>
</evidence>
<keyword evidence="10" id="KW-1185">Reference proteome</keyword>
<evidence type="ECO:0000256" key="2">
    <source>
        <dbReference type="ARBA" id="ARBA00022679"/>
    </source>
</evidence>
<accession>A0A7W9MXS0</accession>
<dbReference type="RefSeq" id="WP_184801465.1">
    <property type="nucleotide sequence ID" value="NZ_JACHMY010000001.1"/>
</dbReference>
<dbReference type="InterPro" id="IPR036365">
    <property type="entry name" value="PGBD-like_sf"/>
</dbReference>
<evidence type="ECO:0000256" key="4">
    <source>
        <dbReference type="ARBA" id="ARBA00022984"/>
    </source>
</evidence>
<name>A0A7W9MXS0_9ACTN</name>
<dbReference type="UniPathway" id="UPA00219"/>
<dbReference type="GO" id="GO:0016787">
    <property type="term" value="F:hydrolase activity"/>
    <property type="evidence" value="ECO:0007669"/>
    <property type="project" value="UniProtKB-KW"/>
</dbReference>
<keyword evidence="2" id="KW-0808">Transferase</keyword>
<dbReference type="Pfam" id="PF01471">
    <property type="entry name" value="PG_binding_1"/>
    <property type="match status" value="1"/>
</dbReference>
<gene>
    <name evidence="9" type="ORF">HDA39_006389</name>
</gene>
<evidence type="ECO:0000259" key="7">
    <source>
        <dbReference type="Pfam" id="PF01471"/>
    </source>
</evidence>
<dbReference type="InterPro" id="IPR005490">
    <property type="entry name" value="LD_TPept_cat_dom"/>
</dbReference>
<dbReference type="Gene3D" id="2.40.440.10">
    <property type="entry name" value="L,D-transpeptidase catalytic domain-like"/>
    <property type="match status" value="1"/>
</dbReference>
<dbReference type="EMBL" id="JACHMY010000001">
    <property type="protein sequence ID" value="MBB5839655.1"/>
    <property type="molecule type" value="Genomic_DNA"/>
</dbReference>
<comment type="caution">
    <text evidence="9">The sequence shown here is derived from an EMBL/GenBank/DDBJ whole genome shotgun (WGS) entry which is preliminary data.</text>
</comment>
<dbReference type="GO" id="GO:0009252">
    <property type="term" value="P:peptidoglycan biosynthetic process"/>
    <property type="evidence" value="ECO:0007669"/>
    <property type="project" value="UniProtKB-UniPathway"/>
</dbReference>
<keyword evidence="3" id="KW-0133">Cell shape</keyword>
<dbReference type="InterPro" id="IPR002477">
    <property type="entry name" value="Peptidoglycan-bd-like"/>
</dbReference>
<dbReference type="Proteomes" id="UP000549971">
    <property type="component" value="Unassembled WGS sequence"/>
</dbReference>
<keyword evidence="6" id="KW-0732">Signal</keyword>
<feature type="domain" description="L,D-TPase catalytic" evidence="8">
    <location>
        <begin position="138"/>
        <end position="231"/>
    </location>
</feature>
<dbReference type="InterPro" id="IPR038063">
    <property type="entry name" value="Transpep_catalytic_dom"/>
</dbReference>
<dbReference type="Gene3D" id="1.10.101.10">
    <property type="entry name" value="PGBD-like superfamily/PGBD"/>
    <property type="match status" value="1"/>
</dbReference>
<proteinExistence type="predicted"/>
<evidence type="ECO:0000313" key="10">
    <source>
        <dbReference type="Proteomes" id="UP000549971"/>
    </source>
</evidence>
<evidence type="ECO:0000259" key="8">
    <source>
        <dbReference type="Pfam" id="PF03734"/>
    </source>
</evidence>
<reference evidence="9 10" key="1">
    <citation type="submission" date="2020-08" db="EMBL/GenBank/DDBJ databases">
        <title>Sequencing the genomes of 1000 actinobacteria strains.</title>
        <authorList>
            <person name="Klenk H.-P."/>
        </authorList>
    </citation>
    <scope>NUCLEOTIDE SEQUENCE [LARGE SCALE GENOMIC DNA]</scope>
    <source>
        <strain evidence="9 10">DSM 28967</strain>
    </source>
</reference>
<organism evidence="9 10">
    <name type="scientific">Kribbella italica</name>
    <dbReference type="NCBI Taxonomy" id="1540520"/>
    <lineage>
        <taxon>Bacteria</taxon>
        <taxon>Bacillati</taxon>
        <taxon>Actinomycetota</taxon>
        <taxon>Actinomycetes</taxon>
        <taxon>Propionibacteriales</taxon>
        <taxon>Kribbellaceae</taxon>
        <taxon>Kribbella</taxon>
    </lineage>
</organism>
<dbReference type="GO" id="GO:0008360">
    <property type="term" value="P:regulation of cell shape"/>
    <property type="evidence" value="ECO:0007669"/>
    <property type="project" value="UniProtKB-KW"/>
</dbReference>
<keyword evidence="9" id="KW-0378">Hydrolase</keyword>
<dbReference type="InterPro" id="IPR036366">
    <property type="entry name" value="PGBDSf"/>
</dbReference>
<feature type="domain" description="Peptidoglycan binding-like" evidence="7">
    <location>
        <begin position="34"/>
        <end position="83"/>
    </location>
</feature>
<comment type="pathway">
    <text evidence="1">Cell wall biogenesis; peptidoglycan biosynthesis.</text>
</comment>
<dbReference type="AlphaFoldDB" id="A0A7W9MXS0"/>
<sequence>MKVLTKLTAGAATVVVAVAGTTLPASALTVAQNKAAQTRLNALGCYAGPVDGKIGQMTQAATIRFQAANKMTQNGSLGGTTYSRVLAASAKRCDVRAVPASGGGKRIVISQGQNYLWLIDAKGKVVRQGGIIDNPSYLKPGTYSTGAKCGRAARIKKNTDGASLYLNNFVRFAPCGIGFHQIPTYKRNGAQIHGDWQLGTNQKASHGCIRVQKSMSDAIWAFTTASTKVVVVR</sequence>
<feature type="signal peptide" evidence="6">
    <location>
        <begin position="1"/>
        <end position="27"/>
    </location>
</feature>
<dbReference type="SUPFAM" id="SSF141523">
    <property type="entry name" value="L,D-transpeptidase catalytic domain-like"/>
    <property type="match status" value="1"/>
</dbReference>
<dbReference type="GO" id="GO:0071555">
    <property type="term" value="P:cell wall organization"/>
    <property type="evidence" value="ECO:0007669"/>
    <property type="project" value="UniProtKB-KW"/>
</dbReference>
<dbReference type="Pfam" id="PF03734">
    <property type="entry name" value="YkuD"/>
    <property type="match status" value="1"/>
</dbReference>
<dbReference type="SUPFAM" id="SSF47090">
    <property type="entry name" value="PGBD-like"/>
    <property type="match status" value="1"/>
</dbReference>
<dbReference type="CDD" id="cd16913">
    <property type="entry name" value="YkuD_like"/>
    <property type="match status" value="1"/>
</dbReference>
<evidence type="ECO:0000256" key="6">
    <source>
        <dbReference type="SAM" id="SignalP"/>
    </source>
</evidence>
<evidence type="ECO:0000313" key="9">
    <source>
        <dbReference type="EMBL" id="MBB5839655.1"/>
    </source>
</evidence>
<keyword evidence="4" id="KW-0573">Peptidoglycan synthesis</keyword>
<keyword evidence="5" id="KW-0961">Cell wall biogenesis/degradation</keyword>
<evidence type="ECO:0000256" key="5">
    <source>
        <dbReference type="ARBA" id="ARBA00023316"/>
    </source>
</evidence>
<dbReference type="GO" id="GO:0016740">
    <property type="term" value="F:transferase activity"/>
    <property type="evidence" value="ECO:0007669"/>
    <property type="project" value="UniProtKB-KW"/>
</dbReference>